<sequence length="128" mass="13817">MTVPWTLGILETANTHYPHNEQVMVGTVTTDCVSAFVGTGENGGMRYAHTNSDTIVNADSVYTIVFGGPESLYKLYAPSVGEFGEVVGPKTSGLAEQFSSIAWKFYGGYGRLTENLLVRGEFSTSYEA</sequence>
<name>X0UQM5_9ZZZZ</name>
<dbReference type="EMBL" id="BARS01021830">
    <property type="protein sequence ID" value="GAG08139.1"/>
    <property type="molecule type" value="Genomic_DNA"/>
</dbReference>
<accession>X0UQM5</accession>
<reference evidence="1" key="1">
    <citation type="journal article" date="2014" name="Front. Microbiol.">
        <title>High frequency of phylogenetically diverse reductive dehalogenase-homologous genes in deep subseafloor sedimentary metagenomes.</title>
        <authorList>
            <person name="Kawai M."/>
            <person name="Futagami T."/>
            <person name="Toyoda A."/>
            <person name="Takaki Y."/>
            <person name="Nishi S."/>
            <person name="Hori S."/>
            <person name="Arai W."/>
            <person name="Tsubouchi T."/>
            <person name="Morono Y."/>
            <person name="Uchiyama I."/>
            <person name="Ito T."/>
            <person name="Fujiyama A."/>
            <person name="Inagaki F."/>
            <person name="Takami H."/>
        </authorList>
    </citation>
    <scope>NUCLEOTIDE SEQUENCE</scope>
    <source>
        <strain evidence="1">Expedition CK06-06</strain>
    </source>
</reference>
<protein>
    <submittedName>
        <fullName evidence="1">Uncharacterized protein</fullName>
    </submittedName>
</protein>
<comment type="caution">
    <text evidence="1">The sequence shown here is derived from an EMBL/GenBank/DDBJ whole genome shotgun (WGS) entry which is preliminary data.</text>
</comment>
<organism evidence="1">
    <name type="scientific">marine sediment metagenome</name>
    <dbReference type="NCBI Taxonomy" id="412755"/>
    <lineage>
        <taxon>unclassified sequences</taxon>
        <taxon>metagenomes</taxon>
        <taxon>ecological metagenomes</taxon>
    </lineage>
</organism>
<proteinExistence type="predicted"/>
<evidence type="ECO:0000313" key="1">
    <source>
        <dbReference type="EMBL" id="GAG08139.1"/>
    </source>
</evidence>
<dbReference type="AlphaFoldDB" id="X0UQM5"/>
<gene>
    <name evidence="1" type="ORF">S01H1_34999</name>
</gene>